<name>A0A5P8WI83_9NOSO</name>
<protein>
    <submittedName>
        <fullName evidence="1">Uncharacterized protein</fullName>
    </submittedName>
</protein>
<dbReference type="Proteomes" id="UP000326678">
    <property type="component" value="Chromosome pGXM01"/>
</dbReference>
<keyword evidence="2" id="KW-1185">Reference proteome</keyword>
<dbReference type="EMBL" id="CP045228">
    <property type="protein sequence ID" value="QFS52414.1"/>
    <property type="molecule type" value="Genomic_DNA"/>
</dbReference>
<evidence type="ECO:0000313" key="2">
    <source>
        <dbReference type="Proteomes" id="UP000326678"/>
    </source>
</evidence>
<accession>A0A5P8WI83</accession>
<dbReference type="KEGG" id="nsh:GXM_09908"/>
<gene>
    <name evidence="1" type="ORF">GXM_09908</name>
</gene>
<proteinExistence type="predicted"/>
<dbReference type="AlphaFoldDB" id="A0A5P8WI83"/>
<reference evidence="1 2" key="1">
    <citation type="submission" date="2019-10" db="EMBL/GenBank/DDBJ databases">
        <title>Genomic and transcriptomic insights into the perfect genentic adaptation of a filamentous nitrogen-fixing cyanobacterium to rice fields.</title>
        <authorList>
            <person name="Chen Z."/>
        </authorList>
    </citation>
    <scope>NUCLEOTIDE SEQUENCE [LARGE SCALE GENOMIC DNA]</scope>
    <source>
        <strain evidence="1">CCNUC1</strain>
    </source>
</reference>
<sequence length="39" mass="4659">MKFVLFEALPVSIEETYEFLKALLPKTSLWLLTQFRAKR</sequence>
<organism evidence="1 2">
    <name type="scientific">Nostoc sphaeroides CCNUC1</name>
    <dbReference type="NCBI Taxonomy" id="2653204"/>
    <lineage>
        <taxon>Bacteria</taxon>
        <taxon>Bacillati</taxon>
        <taxon>Cyanobacteriota</taxon>
        <taxon>Cyanophyceae</taxon>
        <taxon>Nostocales</taxon>
        <taxon>Nostocaceae</taxon>
        <taxon>Nostoc</taxon>
    </lineage>
</organism>
<evidence type="ECO:0000313" key="1">
    <source>
        <dbReference type="EMBL" id="QFS52414.1"/>
    </source>
</evidence>